<dbReference type="RefSeq" id="WP_378591094.1">
    <property type="nucleotide sequence ID" value="NZ_JBHSKD010000018.1"/>
</dbReference>
<reference evidence="2" key="1">
    <citation type="journal article" date="2019" name="Int. J. Syst. Evol. Microbiol.">
        <title>The Global Catalogue of Microorganisms (GCM) 10K type strain sequencing project: providing services to taxonomists for standard genome sequencing and annotation.</title>
        <authorList>
            <consortium name="The Broad Institute Genomics Platform"/>
            <consortium name="The Broad Institute Genome Sequencing Center for Infectious Disease"/>
            <person name="Wu L."/>
            <person name="Ma J."/>
        </authorList>
    </citation>
    <scope>NUCLEOTIDE SEQUENCE [LARGE SCALE GENOMIC DNA]</scope>
    <source>
        <strain evidence="2">DFY41</strain>
    </source>
</reference>
<name>A0ABW0BM67_9ACTN</name>
<proteinExistence type="predicted"/>
<dbReference type="Proteomes" id="UP001596087">
    <property type="component" value="Unassembled WGS sequence"/>
</dbReference>
<gene>
    <name evidence="1" type="ORF">ACFPGP_13930</name>
</gene>
<accession>A0ABW0BM67</accession>
<protein>
    <submittedName>
        <fullName evidence="1">Uncharacterized protein</fullName>
    </submittedName>
</protein>
<evidence type="ECO:0000313" key="2">
    <source>
        <dbReference type="Proteomes" id="UP001596087"/>
    </source>
</evidence>
<dbReference type="EMBL" id="JBHSKD010000018">
    <property type="protein sequence ID" value="MFC5177776.1"/>
    <property type="molecule type" value="Genomic_DNA"/>
</dbReference>
<keyword evidence="2" id="KW-1185">Reference proteome</keyword>
<evidence type="ECO:0000313" key="1">
    <source>
        <dbReference type="EMBL" id="MFC5177776.1"/>
    </source>
</evidence>
<organism evidence="1 2">
    <name type="scientific">Nocardioides taihuensis</name>
    <dbReference type="NCBI Taxonomy" id="1835606"/>
    <lineage>
        <taxon>Bacteria</taxon>
        <taxon>Bacillati</taxon>
        <taxon>Actinomycetota</taxon>
        <taxon>Actinomycetes</taxon>
        <taxon>Propionibacteriales</taxon>
        <taxon>Nocardioidaceae</taxon>
        <taxon>Nocardioides</taxon>
    </lineage>
</organism>
<sequence length="52" mass="5469">MTYRELEQAVAGGLSLAHLFGAEHVVVAPSDGQRTVLPVTGHDPRVRSSAQG</sequence>
<comment type="caution">
    <text evidence="1">The sequence shown here is derived from an EMBL/GenBank/DDBJ whole genome shotgun (WGS) entry which is preliminary data.</text>
</comment>